<dbReference type="AlphaFoldDB" id="A0A0E9SSV0"/>
<dbReference type="EMBL" id="GBXM01064143">
    <property type="protein sequence ID" value="JAH44434.1"/>
    <property type="molecule type" value="Transcribed_RNA"/>
</dbReference>
<protein>
    <submittedName>
        <fullName evidence="1">Uncharacterized protein</fullName>
    </submittedName>
</protein>
<proteinExistence type="predicted"/>
<sequence length="54" mass="6437">MSHFHRHRKVTPLKLTWLTSPPLRARQGKFLRRDNKTKVSLRFSALVQTVWVPL</sequence>
<organism evidence="1">
    <name type="scientific">Anguilla anguilla</name>
    <name type="common">European freshwater eel</name>
    <name type="synonym">Muraena anguilla</name>
    <dbReference type="NCBI Taxonomy" id="7936"/>
    <lineage>
        <taxon>Eukaryota</taxon>
        <taxon>Metazoa</taxon>
        <taxon>Chordata</taxon>
        <taxon>Craniata</taxon>
        <taxon>Vertebrata</taxon>
        <taxon>Euteleostomi</taxon>
        <taxon>Actinopterygii</taxon>
        <taxon>Neopterygii</taxon>
        <taxon>Teleostei</taxon>
        <taxon>Anguilliformes</taxon>
        <taxon>Anguillidae</taxon>
        <taxon>Anguilla</taxon>
    </lineage>
</organism>
<evidence type="ECO:0000313" key="1">
    <source>
        <dbReference type="EMBL" id="JAH44434.1"/>
    </source>
</evidence>
<accession>A0A0E9SSV0</accession>
<name>A0A0E9SSV0_ANGAN</name>
<reference evidence="1" key="2">
    <citation type="journal article" date="2015" name="Fish Shellfish Immunol.">
        <title>Early steps in the European eel (Anguilla anguilla)-Vibrio vulnificus interaction in the gills: Role of the RtxA13 toxin.</title>
        <authorList>
            <person name="Callol A."/>
            <person name="Pajuelo D."/>
            <person name="Ebbesson L."/>
            <person name="Teles M."/>
            <person name="MacKenzie S."/>
            <person name="Amaro C."/>
        </authorList>
    </citation>
    <scope>NUCLEOTIDE SEQUENCE</scope>
</reference>
<reference evidence="1" key="1">
    <citation type="submission" date="2014-11" db="EMBL/GenBank/DDBJ databases">
        <authorList>
            <person name="Amaro Gonzalez C."/>
        </authorList>
    </citation>
    <scope>NUCLEOTIDE SEQUENCE</scope>
</reference>